<accession>A0A7C9NQ70</accession>
<dbReference type="OrthoDB" id="6153072at2"/>
<sequence>MHFYRRKAIIIPMVISSIFLTWLSYLLAVERYRPGIKQTQALTTLADQVHAFMQQNNLRAMGIKNGIVWPESLQYETFIDRLLAAITDVNSKIERVSFSYRCQTECYFTAYFYFDLQEEFVPGPYRYIQYNPKGHLRRILHPDEMQNRLTEFQQHNPYGWTEEFVPSISGALKEWRANSGYFYCEPLEQEHWHFCHGKYD</sequence>
<protein>
    <submittedName>
        <fullName evidence="2">Uncharacterized protein</fullName>
    </submittedName>
</protein>
<evidence type="ECO:0000313" key="3">
    <source>
        <dbReference type="Proteomes" id="UP000480312"/>
    </source>
</evidence>
<gene>
    <name evidence="2" type="ORF">GPL32_10075</name>
</gene>
<name>A0A7C9NQ70_9GAMM</name>
<feature type="transmembrane region" description="Helical" evidence="1">
    <location>
        <begin position="9"/>
        <end position="28"/>
    </location>
</feature>
<keyword evidence="1" id="KW-0812">Transmembrane</keyword>
<dbReference type="Proteomes" id="UP000480312">
    <property type="component" value="Unassembled WGS sequence"/>
</dbReference>
<dbReference type="RefSeq" id="WP_162218734.1">
    <property type="nucleotide sequence ID" value="NZ_JAAEHK010000012.1"/>
</dbReference>
<dbReference type="EMBL" id="JAAEHK010000012">
    <property type="protein sequence ID" value="NDL70848.1"/>
    <property type="molecule type" value="Genomic_DNA"/>
</dbReference>
<keyword evidence="1" id="KW-1133">Transmembrane helix</keyword>
<reference evidence="2 3" key="1">
    <citation type="submission" date="2020-01" db="EMBL/GenBank/DDBJ databases">
        <title>Whole genome sequencing of Halomonas alkaliphila strain LS44.</title>
        <authorList>
            <person name="Kumar S."/>
            <person name="Paul D."/>
            <person name="Shouche Y."/>
            <person name="Suryavanshi M.V."/>
        </authorList>
    </citation>
    <scope>NUCLEOTIDE SEQUENCE [LARGE SCALE GENOMIC DNA]</scope>
    <source>
        <strain evidence="2 3">LS44</strain>
    </source>
</reference>
<dbReference type="AlphaFoldDB" id="A0A7C9NQ70"/>
<organism evidence="2 3">
    <name type="scientific">Vreelandella alkaliphila</name>
    <dbReference type="NCBI Taxonomy" id="272774"/>
    <lineage>
        <taxon>Bacteria</taxon>
        <taxon>Pseudomonadati</taxon>
        <taxon>Pseudomonadota</taxon>
        <taxon>Gammaproteobacteria</taxon>
        <taxon>Oceanospirillales</taxon>
        <taxon>Halomonadaceae</taxon>
        <taxon>Vreelandella</taxon>
    </lineage>
</organism>
<comment type="caution">
    <text evidence="2">The sequence shown here is derived from an EMBL/GenBank/DDBJ whole genome shotgun (WGS) entry which is preliminary data.</text>
</comment>
<keyword evidence="1" id="KW-0472">Membrane</keyword>
<proteinExistence type="predicted"/>
<evidence type="ECO:0000313" key="2">
    <source>
        <dbReference type="EMBL" id="NDL70848.1"/>
    </source>
</evidence>
<evidence type="ECO:0000256" key="1">
    <source>
        <dbReference type="SAM" id="Phobius"/>
    </source>
</evidence>